<dbReference type="EMBL" id="SNZP01000010">
    <property type="protein sequence ID" value="TDR76648.1"/>
    <property type="molecule type" value="Genomic_DNA"/>
</dbReference>
<organism evidence="1 2">
    <name type="scientific">Paludibacterium purpuratum</name>
    <dbReference type="NCBI Taxonomy" id="1144873"/>
    <lineage>
        <taxon>Bacteria</taxon>
        <taxon>Pseudomonadati</taxon>
        <taxon>Pseudomonadota</taxon>
        <taxon>Betaproteobacteria</taxon>
        <taxon>Neisseriales</taxon>
        <taxon>Chromobacteriaceae</taxon>
        <taxon>Paludibacterium</taxon>
    </lineage>
</organism>
<evidence type="ECO:0000313" key="2">
    <source>
        <dbReference type="Proteomes" id="UP000295611"/>
    </source>
</evidence>
<name>A0A4R7B110_9NEIS</name>
<dbReference type="AlphaFoldDB" id="A0A4R7B110"/>
<accession>A0A4R7B110</accession>
<proteinExistence type="predicted"/>
<reference evidence="1 2" key="1">
    <citation type="submission" date="2019-03" db="EMBL/GenBank/DDBJ databases">
        <title>Genomic Encyclopedia of Type Strains, Phase III (KMG-III): the genomes of soil and plant-associated and newly described type strains.</title>
        <authorList>
            <person name="Whitman W."/>
        </authorList>
    </citation>
    <scope>NUCLEOTIDE SEQUENCE [LARGE SCALE GENOMIC DNA]</scope>
    <source>
        <strain evidence="1 2">CECT 8976</strain>
    </source>
</reference>
<keyword evidence="2" id="KW-1185">Reference proteome</keyword>
<evidence type="ECO:0000313" key="1">
    <source>
        <dbReference type="EMBL" id="TDR76648.1"/>
    </source>
</evidence>
<sequence length="694" mass="77081">MLRGADNGIHHAAGARHIRFGNLEKLARVTTGNQIFRELLVCRKGRRDYQLQNGDLITQADRYFQVDSRNHYLLNRLRIRGREKYRLGEDHHALCNSIVAKTMPAQVQCSETLQTGLNRCRAQLQAMVRQGAAYGPEKKSDMRVLLLAETLARQLNEIGHVQDRASAGQEIVHTLAWIDALLASHELAPIGIGGQLKKERSACAEDRQRNVESLAHRQPIVTAMCSDGAAGAARTSALADFNDMLQKVRNELIGTEVDMALESCVSEADMQWADIYAAIQGMDRQIAEIHGQRFSGKLVTGSNLDKSSDAVSNICIQTQHHFADGIEPVLTQLDARVAWADGIAAAGAELEALCADIPHGTSAERRLAWEAQLRQWADKFDSLPLPNGSGKLGEMLGPRLGQALTALSSVTTDSEARRLQGFATRDLPWCDRALAALDQCSASLFNPGGVLDEYVRLVPEKGVARKSHEKLGKHGMKMAEYNAHVAIENSAMEGVISRRLNEFNRKNQDRSKTATASIASIGLKGHNDYIAHLKEHIREDGTKNLLDRSYDVLIDSVERARGCAKRLCRHLILPTDNRGSVLYDKVESLDKAVQETLEKQRQFTGMRLLSRHREILRELYVPHLQRYAYFDHPDYTLLKNNMQETASSARFQETVARQIELHGSPLYFSPTTPRFVGLVGPLASLGTRTDAQAT</sequence>
<dbReference type="Proteomes" id="UP000295611">
    <property type="component" value="Unassembled WGS sequence"/>
</dbReference>
<comment type="caution">
    <text evidence="1">The sequence shown here is derived from an EMBL/GenBank/DDBJ whole genome shotgun (WGS) entry which is preliminary data.</text>
</comment>
<protein>
    <submittedName>
        <fullName evidence="1">Uncharacterized protein</fullName>
    </submittedName>
</protein>
<gene>
    <name evidence="1" type="ORF">DFP86_11074</name>
</gene>